<keyword evidence="2 5" id="KW-0575">Peroxidase</keyword>
<dbReference type="PANTHER" id="PTHR11592:SF78">
    <property type="entry name" value="GLUTATHIONE PEROXIDASE"/>
    <property type="match status" value="1"/>
</dbReference>
<dbReference type="CDD" id="cd00340">
    <property type="entry name" value="GSH_Peroxidase"/>
    <property type="match status" value="1"/>
</dbReference>
<dbReference type="RefSeq" id="WP_149188767.1">
    <property type="nucleotide sequence ID" value="NZ_VTOZ01000007.1"/>
</dbReference>
<reference evidence="6 7" key="1">
    <citation type="submission" date="2019-08" db="EMBL/GenBank/DDBJ databases">
        <title>Selenomonas sp. mPRGC5 and Selenomonas sp. mPRGC8 isolated from ruminal fluid of dairy goat (Capra hircus).</title>
        <authorList>
            <person name="Poothong S."/>
            <person name="Nuengjamnong C."/>
            <person name="Tanasupawat S."/>
        </authorList>
    </citation>
    <scope>NUCLEOTIDE SEQUENCE [LARGE SCALE GENOMIC DNA]</scope>
    <source>
        <strain evidence="7">mPRGC8</strain>
    </source>
</reference>
<dbReference type="InterPro" id="IPR000889">
    <property type="entry name" value="Glutathione_peroxidase"/>
</dbReference>
<dbReference type="Pfam" id="PF00255">
    <property type="entry name" value="GSHPx"/>
    <property type="match status" value="1"/>
</dbReference>
<evidence type="ECO:0000256" key="3">
    <source>
        <dbReference type="ARBA" id="ARBA00023002"/>
    </source>
</evidence>
<dbReference type="GO" id="GO:0004601">
    <property type="term" value="F:peroxidase activity"/>
    <property type="evidence" value="ECO:0007669"/>
    <property type="project" value="UniProtKB-KW"/>
</dbReference>
<sequence length="184" mass="21555">MTFYDFELEDNHGRQISLSEFRGKVLLLVNTATHCGFTPQYKELERLYRQYNAQGLEIIDIPCNQFLEQAPEDDADIETFCTLNYNTSFLRMKKADVNGEHELPLYTYLKAKQRFKGFGTGPKAMAMSVLLRKMDWHYNEKPDIKWNFTKFLVDRQGNVVDRFEPTTSMKKLETRLVACLNSQT</sequence>
<dbReference type="PROSITE" id="PS00460">
    <property type="entry name" value="GLUTATHIONE_PEROXID_1"/>
    <property type="match status" value="1"/>
</dbReference>
<organism evidence="6 7">
    <name type="scientific">Selenomonas caprae</name>
    <dbReference type="NCBI Taxonomy" id="2606905"/>
    <lineage>
        <taxon>Bacteria</taxon>
        <taxon>Bacillati</taxon>
        <taxon>Bacillota</taxon>
        <taxon>Negativicutes</taxon>
        <taxon>Selenomonadales</taxon>
        <taxon>Selenomonadaceae</taxon>
        <taxon>Selenomonas</taxon>
    </lineage>
</organism>
<evidence type="ECO:0000256" key="2">
    <source>
        <dbReference type="ARBA" id="ARBA00022559"/>
    </source>
</evidence>
<dbReference type="PANTHER" id="PTHR11592">
    <property type="entry name" value="GLUTATHIONE PEROXIDASE"/>
    <property type="match status" value="1"/>
</dbReference>
<dbReference type="InterPro" id="IPR036249">
    <property type="entry name" value="Thioredoxin-like_sf"/>
</dbReference>
<gene>
    <name evidence="6" type="ORF">FZ041_05030</name>
</gene>
<dbReference type="FunFam" id="3.40.30.10:FF:000010">
    <property type="entry name" value="Glutathione peroxidase"/>
    <property type="match status" value="1"/>
</dbReference>
<dbReference type="PIRSF" id="PIRSF000303">
    <property type="entry name" value="Glutathion_perox"/>
    <property type="match status" value="1"/>
</dbReference>
<evidence type="ECO:0000256" key="1">
    <source>
        <dbReference type="ARBA" id="ARBA00006926"/>
    </source>
</evidence>
<dbReference type="InterPro" id="IPR029759">
    <property type="entry name" value="GPX_AS"/>
</dbReference>
<proteinExistence type="inferred from homology"/>
<comment type="caution">
    <text evidence="6">The sequence shown here is derived from an EMBL/GenBank/DDBJ whole genome shotgun (WGS) entry which is preliminary data.</text>
</comment>
<evidence type="ECO:0000256" key="4">
    <source>
        <dbReference type="PIRSR" id="PIRSR000303-1"/>
    </source>
</evidence>
<dbReference type="GO" id="GO:0034599">
    <property type="term" value="P:cellular response to oxidative stress"/>
    <property type="evidence" value="ECO:0007669"/>
    <property type="project" value="TreeGrafter"/>
</dbReference>
<dbReference type="SUPFAM" id="SSF52833">
    <property type="entry name" value="Thioredoxin-like"/>
    <property type="match status" value="1"/>
</dbReference>
<dbReference type="Gene3D" id="3.40.30.10">
    <property type="entry name" value="Glutaredoxin"/>
    <property type="match status" value="1"/>
</dbReference>
<feature type="active site" evidence="4">
    <location>
        <position position="35"/>
    </location>
</feature>
<evidence type="ECO:0000313" key="6">
    <source>
        <dbReference type="EMBL" id="TYZ29643.1"/>
    </source>
</evidence>
<evidence type="ECO:0000256" key="5">
    <source>
        <dbReference type="RuleBase" id="RU000499"/>
    </source>
</evidence>
<evidence type="ECO:0000313" key="7">
    <source>
        <dbReference type="Proteomes" id="UP000322783"/>
    </source>
</evidence>
<comment type="similarity">
    <text evidence="1 5">Belongs to the glutathione peroxidase family.</text>
</comment>
<keyword evidence="7" id="KW-1185">Reference proteome</keyword>
<dbReference type="EMBL" id="VTOZ01000007">
    <property type="protein sequence ID" value="TYZ29643.1"/>
    <property type="molecule type" value="Genomic_DNA"/>
</dbReference>
<keyword evidence="3 5" id="KW-0560">Oxidoreductase</keyword>
<name>A0A5D6WP00_9FIRM</name>
<accession>A0A5D6WP00</accession>
<dbReference type="Proteomes" id="UP000322783">
    <property type="component" value="Unassembled WGS sequence"/>
</dbReference>
<dbReference type="PROSITE" id="PS51355">
    <property type="entry name" value="GLUTATHIONE_PEROXID_3"/>
    <property type="match status" value="1"/>
</dbReference>
<protein>
    <recommendedName>
        <fullName evidence="5">Glutathione peroxidase</fullName>
    </recommendedName>
</protein>
<dbReference type="PRINTS" id="PR01011">
    <property type="entry name" value="GLUTPROXDASE"/>
</dbReference>
<dbReference type="AlphaFoldDB" id="A0A5D6WP00"/>